<comment type="caution">
    <text evidence="4">The sequence shown here is derived from an EMBL/GenBank/DDBJ whole genome shotgun (WGS) entry which is preliminary data.</text>
</comment>
<dbReference type="Gene3D" id="3.30.420.40">
    <property type="match status" value="2"/>
</dbReference>
<dbReference type="EMBL" id="JAHQCW010000007">
    <property type="protein sequence ID" value="MBU9736167.1"/>
    <property type="molecule type" value="Genomic_DNA"/>
</dbReference>
<dbReference type="InterPro" id="IPR043129">
    <property type="entry name" value="ATPase_NBD"/>
</dbReference>
<keyword evidence="3" id="KW-0119">Carbohydrate metabolism</keyword>
<accession>A0A949JYN3</accession>
<dbReference type="PANTHER" id="PTHR18964">
    <property type="entry name" value="ROK (REPRESSOR, ORF, KINASE) FAMILY"/>
    <property type="match status" value="1"/>
</dbReference>
<dbReference type="Gene3D" id="1.10.10.10">
    <property type="entry name" value="Winged helix-like DNA-binding domain superfamily/Winged helix DNA-binding domain"/>
    <property type="match status" value="1"/>
</dbReference>
<dbReference type="CDD" id="cd23763">
    <property type="entry name" value="ASKHA_ATPase_ROK"/>
    <property type="match status" value="1"/>
</dbReference>
<dbReference type="PANTHER" id="PTHR18964:SF149">
    <property type="entry name" value="BIFUNCTIONAL UDP-N-ACETYLGLUCOSAMINE 2-EPIMERASE_N-ACETYLMANNOSAMINE KINASE"/>
    <property type="match status" value="1"/>
</dbReference>
<evidence type="ECO:0000256" key="3">
    <source>
        <dbReference type="ARBA" id="ARBA00022629"/>
    </source>
</evidence>
<organism evidence="4 5">
    <name type="scientific">Diplocloster agilis</name>
    <dbReference type="NCBI Taxonomy" id="2850323"/>
    <lineage>
        <taxon>Bacteria</taxon>
        <taxon>Bacillati</taxon>
        <taxon>Bacillota</taxon>
        <taxon>Clostridia</taxon>
        <taxon>Lachnospirales</taxon>
        <taxon>Lachnospiraceae</taxon>
        <taxon>Diplocloster</taxon>
    </lineage>
</organism>
<keyword evidence="3" id="KW-0859">Xylose metabolism</keyword>
<dbReference type="Proteomes" id="UP000712157">
    <property type="component" value="Unassembled WGS sequence"/>
</dbReference>
<dbReference type="InterPro" id="IPR000600">
    <property type="entry name" value="ROK"/>
</dbReference>
<dbReference type="SUPFAM" id="SSF46785">
    <property type="entry name" value="Winged helix' DNA-binding domain"/>
    <property type="match status" value="1"/>
</dbReference>
<keyword evidence="5" id="KW-1185">Reference proteome</keyword>
<comment type="function">
    <text evidence="1">Transcriptional repressor of xylose-utilizing enzymes.</text>
</comment>
<comment type="similarity">
    <text evidence="2">Belongs to the ROK (NagC/XylR) family.</text>
</comment>
<evidence type="ECO:0000313" key="5">
    <source>
        <dbReference type="Proteomes" id="UP000712157"/>
    </source>
</evidence>
<dbReference type="Pfam" id="PF00480">
    <property type="entry name" value="ROK"/>
    <property type="match status" value="1"/>
</dbReference>
<dbReference type="AlphaFoldDB" id="A0A949JYN3"/>
<gene>
    <name evidence="4" type="ORF">KTH89_06425</name>
</gene>
<sequence>MSYKGTPSILKSVNRQLVEEYARSCDMTTKPQIAAATNLSLVTVTKIVNAMVDEGILQECGTADSTGGRQAVCYRINPMANYFICINHTEEEFTCAMVDAAGSVVRQEKLHLKESGTDKLFEKLCDAIDSFGGKNGGQAPKAIGIGLPGVTHEGKVSSIPRIPDWEDYPLAQMLVERYPDTSVLLENDINLAALGLHRRRYKGKFRNLILIYLERGVGAGLIINRQLYQGKSHFAGEIGYLPVFRKGMSAPVMMEQAVRKVQDRQELVGIVKDCLVNVVCIFNPEAVVLCGRGMNQEDADGIRKYVSDTLGAANTPEISTLSDLSKYCIEGLIHMCRERTGHGYAIARTNRREI</sequence>
<dbReference type="RefSeq" id="WP_158342112.1">
    <property type="nucleotide sequence ID" value="NZ_JAHQCW010000007.1"/>
</dbReference>
<dbReference type="InterPro" id="IPR036388">
    <property type="entry name" value="WH-like_DNA-bd_sf"/>
</dbReference>
<dbReference type="InterPro" id="IPR036390">
    <property type="entry name" value="WH_DNA-bd_sf"/>
</dbReference>
<dbReference type="SUPFAM" id="SSF53067">
    <property type="entry name" value="Actin-like ATPase domain"/>
    <property type="match status" value="1"/>
</dbReference>
<evidence type="ECO:0000256" key="1">
    <source>
        <dbReference type="ARBA" id="ARBA00002486"/>
    </source>
</evidence>
<name>A0A949JYN3_9FIRM</name>
<protein>
    <submittedName>
        <fullName evidence="4">ROK family protein</fullName>
    </submittedName>
</protein>
<reference evidence="4" key="1">
    <citation type="submission" date="2021-06" db="EMBL/GenBank/DDBJ databases">
        <title>Description of novel taxa of the family Lachnospiraceae.</title>
        <authorList>
            <person name="Chaplin A.V."/>
            <person name="Sokolova S.R."/>
            <person name="Pikina A.P."/>
            <person name="Korzhanova M."/>
            <person name="Belova V."/>
            <person name="Korostin D."/>
            <person name="Efimov B.A."/>
        </authorList>
    </citation>
    <scope>NUCLEOTIDE SEQUENCE</scope>
    <source>
        <strain evidence="4">ASD5720</strain>
    </source>
</reference>
<dbReference type="GO" id="GO:0042732">
    <property type="term" value="P:D-xylose metabolic process"/>
    <property type="evidence" value="ECO:0007669"/>
    <property type="project" value="UniProtKB-KW"/>
</dbReference>
<proteinExistence type="inferred from homology"/>
<evidence type="ECO:0000313" key="4">
    <source>
        <dbReference type="EMBL" id="MBU9736167.1"/>
    </source>
</evidence>
<evidence type="ECO:0000256" key="2">
    <source>
        <dbReference type="ARBA" id="ARBA00006479"/>
    </source>
</evidence>